<evidence type="ECO:0000256" key="2">
    <source>
        <dbReference type="ARBA" id="ARBA00022491"/>
    </source>
</evidence>
<dbReference type="Pfam" id="PF00126">
    <property type="entry name" value="HTH_1"/>
    <property type="match status" value="1"/>
</dbReference>
<reference evidence="7 8" key="1">
    <citation type="submission" date="2017-12" db="EMBL/GenBank/DDBJ databases">
        <title>Characterization of six clinical isolates of Enterochimera gen. nov., a novel genus of the Yersiniaciae family and the three species Enterochimera arupensis sp. nov., Enterochimera coloradensis sp. nov, and Enterochimera californica sp. nov.</title>
        <authorList>
            <person name="Rossi A."/>
            <person name="Fisher M."/>
        </authorList>
    </citation>
    <scope>NUCLEOTIDE SEQUENCE [LARGE SCALE GENOMIC DNA]</scope>
    <source>
        <strain evidence="7 8">2016Iso1</strain>
    </source>
</reference>
<dbReference type="InterPro" id="IPR036390">
    <property type="entry name" value="WH_DNA-bd_sf"/>
</dbReference>
<evidence type="ECO:0000259" key="6">
    <source>
        <dbReference type="PROSITE" id="PS50931"/>
    </source>
</evidence>
<dbReference type="PANTHER" id="PTHR30346:SF28">
    <property type="entry name" value="HTH-TYPE TRANSCRIPTIONAL REGULATOR CYNR"/>
    <property type="match status" value="1"/>
</dbReference>
<dbReference type="PANTHER" id="PTHR30346">
    <property type="entry name" value="TRANSCRIPTIONAL DUAL REGULATOR HCAR-RELATED"/>
    <property type="match status" value="1"/>
</dbReference>
<dbReference type="GO" id="GO:0003700">
    <property type="term" value="F:DNA-binding transcription factor activity"/>
    <property type="evidence" value="ECO:0007669"/>
    <property type="project" value="InterPro"/>
</dbReference>
<evidence type="ECO:0000256" key="1">
    <source>
        <dbReference type="ARBA" id="ARBA00009437"/>
    </source>
</evidence>
<dbReference type="FunFam" id="1.10.10.10:FF:000001">
    <property type="entry name" value="LysR family transcriptional regulator"/>
    <property type="match status" value="1"/>
</dbReference>
<evidence type="ECO:0000313" key="7">
    <source>
        <dbReference type="EMBL" id="PLR48848.1"/>
    </source>
</evidence>
<keyword evidence="2" id="KW-0678">Repressor</keyword>
<comment type="similarity">
    <text evidence="1">Belongs to the LysR transcriptional regulatory family.</text>
</comment>
<evidence type="ECO:0000256" key="5">
    <source>
        <dbReference type="ARBA" id="ARBA00023163"/>
    </source>
</evidence>
<evidence type="ECO:0000256" key="4">
    <source>
        <dbReference type="ARBA" id="ARBA00023125"/>
    </source>
</evidence>
<dbReference type="InterPro" id="IPR000847">
    <property type="entry name" value="LysR_HTH_N"/>
</dbReference>
<dbReference type="Gene3D" id="1.10.10.10">
    <property type="entry name" value="Winged helix-like DNA-binding domain superfamily/Winged helix DNA-binding domain"/>
    <property type="match status" value="1"/>
</dbReference>
<sequence>MDLKRLRYFCVIVEQGSISKASRILNISQPPLSKRLQELEEEIGTALVTRNGRGISPTEAGKVLYQRACDILRSVEEARSDALQAAGHQAQVLRIGISYLYQCYFSPLVALFCQKLDGIRVETVISDSSTLETMLNERRIDVALIQQPQSLAGYACVSLPPIKAVAVMSRSLPAPAPGAPVSLADLGKLPLILLRRIHGEGTFELISAQLRKLGVQPNIIISGNEPRIVFDMLSQGIEAASLMPASEVPEQVKTLCHVADIRPMPNVFFPALVTPAAAPQQPELMAVLLAYQGAAATPS</sequence>
<gene>
    <name evidence="7" type="ORF">CYR34_11945</name>
</gene>
<evidence type="ECO:0000313" key="8">
    <source>
        <dbReference type="Proteomes" id="UP000234626"/>
    </source>
</evidence>
<dbReference type="RefSeq" id="WP_072925981.1">
    <property type="nucleotide sequence ID" value="NZ_CP119395.1"/>
</dbReference>
<dbReference type="InterPro" id="IPR036388">
    <property type="entry name" value="WH-like_DNA-bd_sf"/>
</dbReference>
<protein>
    <submittedName>
        <fullName evidence="7">LysR family transcriptional regulator</fullName>
    </submittedName>
</protein>
<dbReference type="CDD" id="cd05466">
    <property type="entry name" value="PBP2_LTTR_substrate"/>
    <property type="match status" value="1"/>
</dbReference>
<dbReference type="EMBL" id="PJZK01000011">
    <property type="protein sequence ID" value="PLR48848.1"/>
    <property type="molecule type" value="Genomic_DNA"/>
</dbReference>
<keyword evidence="3" id="KW-0805">Transcription regulation</keyword>
<feature type="domain" description="HTH lysR-type" evidence="6">
    <location>
        <begin position="1"/>
        <end position="58"/>
    </location>
</feature>
<accession>A0A2N5EM35</accession>
<dbReference type="OrthoDB" id="646694at2"/>
<name>A0A2N5EM35_9GAMM</name>
<keyword evidence="8" id="KW-1185">Reference proteome</keyword>
<comment type="caution">
    <text evidence="7">The sequence shown here is derived from an EMBL/GenBank/DDBJ whole genome shotgun (WGS) entry which is preliminary data.</text>
</comment>
<keyword evidence="5" id="KW-0804">Transcription</keyword>
<dbReference type="SUPFAM" id="SSF46785">
    <property type="entry name" value="Winged helix' DNA-binding domain"/>
    <property type="match status" value="1"/>
</dbReference>
<dbReference type="Proteomes" id="UP000234626">
    <property type="component" value="Unassembled WGS sequence"/>
</dbReference>
<dbReference type="PROSITE" id="PS50931">
    <property type="entry name" value="HTH_LYSR"/>
    <property type="match status" value="1"/>
</dbReference>
<keyword evidence="4" id="KW-0238">DNA-binding</keyword>
<dbReference type="SUPFAM" id="SSF53850">
    <property type="entry name" value="Periplasmic binding protein-like II"/>
    <property type="match status" value="1"/>
</dbReference>
<dbReference type="GO" id="GO:0032993">
    <property type="term" value="C:protein-DNA complex"/>
    <property type="evidence" value="ECO:0007669"/>
    <property type="project" value="TreeGrafter"/>
</dbReference>
<dbReference type="InterPro" id="IPR005119">
    <property type="entry name" value="LysR_subst-bd"/>
</dbReference>
<dbReference type="PRINTS" id="PR00039">
    <property type="entry name" value="HTHLYSR"/>
</dbReference>
<proteinExistence type="inferred from homology"/>
<dbReference type="Pfam" id="PF03466">
    <property type="entry name" value="LysR_substrate"/>
    <property type="match status" value="1"/>
</dbReference>
<dbReference type="AlphaFoldDB" id="A0A2N5EM35"/>
<evidence type="ECO:0000256" key="3">
    <source>
        <dbReference type="ARBA" id="ARBA00023015"/>
    </source>
</evidence>
<dbReference type="GO" id="GO:0003677">
    <property type="term" value="F:DNA binding"/>
    <property type="evidence" value="ECO:0007669"/>
    <property type="project" value="UniProtKB-KW"/>
</dbReference>
<dbReference type="Gene3D" id="3.40.190.290">
    <property type="match status" value="1"/>
</dbReference>
<organism evidence="7 8">
    <name type="scientific">Chimaeribacter arupi</name>
    <dbReference type="NCBI Taxonomy" id="2060066"/>
    <lineage>
        <taxon>Bacteria</taxon>
        <taxon>Pseudomonadati</taxon>
        <taxon>Pseudomonadota</taxon>
        <taxon>Gammaproteobacteria</taxon>
        <taxon>Enterobacterales</taxon>
        <taxon>Yersiniaceae</taxon>
        <taxon>Chimaeribacter</taxon>
    </lineage>
</organism>